<dbReference type="Pfam" id="PF04087">
    <property type="entry name" value="DUF389"/>
    <property type="match status" value="1"/>
</dbReference>
<feature type="transmembrane region" description="Helical" evidence="1">
    <location>
        <begin position="183"/>
        <end position="209"/>
    </location>
</feature>
<comment type="caution">
    <text evidence="2">The sequence shown here is derived from an EMBL/GenBank/DDBJ whole genome shotgun (WGS) entry which is preliminary data.</text>
</comment>
<keyword evidence="1" id="KW-1133">Transmembrane helix</keyword>
<feature type="transmembrane region" description="Helical" evidence="1">
    <location>
        <begin position="121"/>
        <end position="140"/>
    </location>
</feature>
<feature type="transmembrane region" description="Helical" evidence="1">
    <location>
        <begin position="215"/>
        <end position="240"/>
    </location>
</feature>
<feature type="transmembrane region" description="Helical" evidence="1">
    <location>
        <begin position="160"/>
        <end position="176"/>
    </location>
</feature>
<dbReference type="EMBL" id="JACLHY010000004">
    <property type="protein sequence ID" value="MBC8767645.1"/>
    <property type="molecule type" value="Genomic_DNA"/>
</dbReference>
<keyword evidence="1" id="KW-0472">Membrane</keyword>
<feature type="transmembrane region" description="Helical" evidence="1">
    <location>
        <begin position="60"/>
        <end position="79"/>
    </location>
</feature>
<evidence type="ECO:0000256" key="1">
    <source>
        <dbReference type="SAM" id="Phobius"/>
    </source>
</evidence>
<dbReference type="PANTHER" id="PTHR20992:SF9">
    <property type="entry name" value="AT15442P-RELATED"/>
    <property type="match status" value="1"/>
</dbReference>
<dbReference type="Proteomes" id="UP000618952">
    <property type="component" value="Unassembled WGS sequence"/>
</dbReference>
<sequence length="485" mass="54374">MEENLNKDKNQVAEGSREDIKKDFKGLLGSTKKFLSDLLDIRQNTDQEATKESIIADIPFKGHTSWILICSIFIASVGLNANSTAVVIGAMLISPLMGPILGMGLSLAINDIDTLRRSLKNFAVMVGLSVITAFLFFYLFPLRDESSELLARTEPDIRDVLIAFFGGLALVIARAKKGTIASVIYGVAIATALMPPLCTVGFGLAIGNFGYATGAMYLFTINTIFIGLATFLVIKLLRFPMVRYANSQRRRFIARMASIVAILVMIPAGFTFYDVFQESLFKKEANQFVANNIAPYKLPGEGRYLENLTDIQYNHGNDGYIELVFMGNETIPDNVIATWNAQKNTFNKLKNVELKIVQGSKNLELDQMKYVNELYESKKAELLSKEQQIQVLKEEVGKMSKIVEQQIPFQEISAEAKTNYENLISMGFSYTITTDFNKVDTIPVFNVQWKKGIPAKQIKTDAQKLTDWLRLRLKNSKIQVREDQI</sequence>
<protein>
    <submittedName>
        <fullName evidence="2">DUF389 domain-containing protein</fullName>
    </submittedName>
</protein>
<feature type="transmembrane region" description="Helical" evidence="1">
    <location>
        <begin position="252"/>
        <end position="273"/>
    </location>
</feature>
<accession>A0ABR7QKE2</accession>
<gene>
    <name evidence="2" type="ORF">H4O18_06535</name>
</gene>
<dbReference type="PANTHER" id="PTHR20992">
    <property type="entry name" value="AT15442P-RELATED"/>
    <property type="match status" value="1"/>
</dbReference>
<proteinExistence type="predicted"/>
<dbReference type="RefSeq" id="WP_187582630.1">
    <property type="nucleotide sequence ID" value="NZ_JACLHY010000004.1"/>
</dbReference>
<reference evidence="2 3" key="1">
    <citation type="submission" date="2020-08" db="EMBL/GenBank/DDBJ databases">
        <title>Arenibacter gaetbuli sp. nov., isolated from a sand dune.</title>
        <authorList>
            <person name="Park S."/>
            <person name="Yoon J.-H."/>
        </authorList>
    </citation>
    <scope>NUCLEOTIDE SEQUENCE [LARGE SCALE GENOMIC DNA]</scope>
    <source>
        <strain evidence="2 3">BSSL-BM3</strain>
    </source>
</reference>
<keyword evidence="1" id="KW-0812">Transmembrane</keyword>
<evidence type="ECO:0000313" key="2">
    <source>
        <dbReference type="EMBL" id="MBC8767645.1"/>
    </source>
</evidence>
<organism evidence="2 3">
    <name type="scientific">Arenibacter arenosicollis</name>
    <dbReference type="NCBI Taxonomy" id="2762274"/>
    <lineage>
        <taxon>Bacteria</taxon>
        <taxon>Pseudomonadati</taxon>
        <taxon>Bacteroidota</taxon>
        <taxon>Flavobacteriia</taxon>
        <taxon>Flavobacteriales</taxon>
        <taxon>Flavobacteriaceae</taxon>
        <taxon>Arenibacter</taxon>
    </lineage>
</organism>
<keyword evidence="3" id="KW-1185">Reference proteome</keyword>
<dbReference type="InterPro" id="IPR005240">
    <property type="entry name" value="DUF389"/>
</dbReference>
<name>A0ABR7QKE2_9FLAO</name>
<evidence type="ECO:0000313" key="3">
    <source>
        <dbReference type="Proteomes" id="UP000618952"/>
    </source>
</evidence>
<feature type="transmembrane region" description="Helical" evidence="1">
    <location>
        <begin position="85"/>
        <end position="109"/>
    </location>
</feature>